<evidence type="ECO:0000313" key="1">
    <source>
        <dbReference type="EMBL" id="EME81752.1"/>
    </source>
</evidence>
<dbReference type="AlphaFoldDB" id="M3AWC6"/>
<dbReference type="Proteomes" id="UP000016932">
    <property type="component" value="Unassembled WGS sequence"/>
</dbReference>
<gene>
    <name evidence="1" type="ORF">MYCFIDRAFT_175330</name>
</gene>
<protein>
    <submittedName>
        <fullName evidence="1">Uncharacterized protein</fullName>
    </submittedName>
</protein>
<dbReference type="VEuPathDB" id="FungiDB:MYCFIDRAFT_175330"/>
<accession>M3AWC6</accession>
<organism evidence="1 2">
    <name type="scientific">Pseudocercospora fijiensis (strain CIRAD86)</name>
    <name type="common">Black leaf streak disease fungus</name>
    <name type="synonym">Mycosphaerella fijiensis</name>
    <dbReference type="NCBI Taxonomy" id="383855"/>
    <lineage>
        <taxon>Eukaryota</taxon>
        <taxon>Fungi</taxon>
        <taxon>Dikarya</taxon>
        <taxon>Ascomycota</taxon>
        <taxon>Pezizomycotina</taxon>
        <taxon>Dothideomycetes</taxon>
        <taxon>Dothideomycetidae</taxon>
        <taxon>Mycosphaerellales</taxon>
        <taxon>Mycosphaerellaceae</taxon>
        <taxon>Pseudocercospora</taxon>
    </lineage>
</organism>
<dbReference type="RefSeq" id="XP_007927321.1">
    <property type="nucleotide sequence ID" value="XM_007929130.1"/>
</dbReference>
<dbReference type="KEGG" id="pfj:MYCFIDRAFT_175330"/>
<proteinExistence type="predicted"/>
<evidence type="ECO:0000313" key="2">
    <source>
        <dbReference type="Proteomes" id="UP000016932"/>
    </source>
</evidence>
<keyword evidence="2" id="KW-1185">Reference proteome</keyword>
<sequence length="380" mass="41900">MTKLISGSYDTYMSCQSGLCTQLLRHLDQNAAVRCGAVRCGAVRCVPAHCTMPRNHALEQDPDEMSPSPAIASSPRARPGSMILHIARILFLTTAKYNNLLQTAASGRSLPSTRQLACVKTSRYLAGTPCVSAGGAVMKDCHRTVLGTSGPLDECWHPTNRPSATSTTGKLLRPGCSIMNHESEQQQYSSRLIVSRRTDCQESLPRLVRTANDSGKASARALGFCASDFTMLQARAGISRMLTLGKRENILLADHVDAQPCWQYKYRKDESFSFIMLHNKSIDEGEQQSTWQRIPQIGKDAELDDYREVISEMGEGPQKRTASGSNAAFNQFEQGTIARINHFCELATSQKDVNNSDATTDWEVSMILLQLTLYERKSGI</sequence>
<dbReference type="GeneID" id="19333365"/>
<reference evidence="1 2" key="1">
    <citation type="journal article" date="2012" name="PLoS Pathog.">
        <title>Diverse lifestyles and strategies of plant pathogenesis encoded in the genomes of eighteen Dothideomycetes fungi.</title>
        <authorList>
            <person name="Ohm R.A."/>
            <person name="Feau N."/>
            <person name="Henrissat B."/>
            <person name="Schoch C.L."/>
            <person name="Horwitz B.A."/>
            <person name="Barry K.W."/>
            <person name="Condon B.J."/>
            <person name="Copeland A.C."/>
            <person name="Dhillon B."/>
            <person name="Glaser F."/>
            <person name="Hesse C.N."/>
            <person name="Kosti I."/>
            <person name="LaButti K."/>
            <person name="Lindquist E.A."/>
            <person name="Lucas S."/>
            <person name="Salamov A.A."/>
            <person name="Bradshaw R.E."/>
            <person name="Ciuffetti L."/>
            <person name="Hamelin R.C."/>
            <person name="Kema G.H.J."/>
            <person name="Lawrence C."/>
            <person name="Scott J.A."/>
            <person name="Spatafora J.W."/>
            <person name="Turgeon B.G."/>
            <person name="de Wit P.J.G.M."/>
            <person name="Zhong S."/>
            <person name="Goodwin S.B."/>
            <person name="Grigoriev I.V."/>
        </authorList>
    </citation>
    <scope>NUCLEOTIDE SEQUENCE [LARGE SCALE GENOMIC DNA]</scope>
    <source>
        <strain evidence="1 2">CIRAD86</strain>
    </source>
</reference>
<dbReference type="EMBL" id="KB446559">
    <property type="protein sequence ID" value="EME81752.1"/>
    <property type="molecule type" value="Genomic_DNA"/>
</dbReference>
<dbReference type="HOGENOM" id="CLU_727865_0_0_1"/>
<name>M3AWC6_PSEFD</name>